<organism evidence="6 7">
    <name type="scientific">Vibrio marisflavi CECT 7928</name>
    <dbReference type="NCBI Taxonomy" id="634439"/>
    <lineage>
        <taxon>Bacteria</taxon>
        <taxon>Pseudomonadati</taxon>
        <taxon>Pseudomonadota</taxon>
        <taxon>Gammaproteobacteria</taxon>
        <taxon>Vibrionales</taxon>
        <taxon>Vibrionaceae</taxon>
        <taxon>Vibrio</taxon>
    </lineage>
</organism>
<evidence type="ECO:0000256" key="2">
    <source>
        <dbReference type="ARBA" id="ARBA00023015"/>
    </source>
</evidence>
<dbReference type="PANTHER" id="PTHR30537:SF5">
    <property type="entry name" value="HTH-TYPE TRANSCRIPTIONAL ACTIVATOR TTDR-RELATED"/>
    <property type="match status" value="1"/>
</dbReference>
<comment type="similarity">
    <text evidence="1">Belongs to the LysR transcriptional regulatory family.</text>
</comment>
<dbReference type="Pfam" id="PF00126">
    <property type="entry name" value="HTH_1"/>
    <property type="match status" value="1"/>
</dbReference>
<evidence type="ECO:0000256" key="1">
    <source>
        <dbReference type="ARBA" id="ARBA00009437"/>
    </source>
</evidence>
<dbReference type="RefSeq" id="WP_237359907.1">
    <property type="nucleotide sequence ID" value="NZ_CAKLDM010000001.1"/>
</dbReference>
<dbReference type="EMBL" id="CAKLDM010000001">
    <property type="protein sequence ID" value="CAH0536558.1"/>
    <property type="molecule type" value="Genomic_DNA"/>
</dbReference>
<dbReference type="InterPro" id="IPR000847">
    <property type="entry name" value="LysR_HTH_N"/>
</dbReference>
<keyword evidence="3" id="KW-0238">DNA-binding</keyword>
<dbReference type="InterPro" id="IPR005119">
    <property type="entry name" value="LysR_subst-bd"/>
</dbReference>
<dbReference type="SUPFAM" id="SSF53850">
    <property type="entry name" value="Periplasmic binding protein-like II"/>
    <property type="match status" value="1"/>
</dbReference>
<evidence type="ECO:0000256" key="4">
    <source>
        <dbReference type="ARBA" id="ARBA00023163"/>
    </source>
</evidence>
<gene>
    <name evidence="6" type="primary">dsdC_1</name>
    <name evidence="6" type="ORF">VMF7928_00511</name>
</gene>
<sequence length="304" mass="34323">MDSLPYLVSVVQCGSFTAAADQLNCSTSTVSRHIQQLEGNLSSPIFIRHTRKVVLTDQGRLVYERALKICNQVKELQSDVALQNQEINGLVRINAPAWSMEHYVVPALPNLHEKWPNLQLALSYEEGAIDPYMSAHDIYLCIVKPVDSSLVMRPVKPPEFWACASPEYLSRSSALDTPNDLSDHSLLSFSRFGQTANWVFNHVDKNEGICMDMNKSWLSFTNYAMGRIACLNHGGVTVIPRNMVERDVLEGRLRRLLVQYKVGTMKDEQKIHLVYTKESSKSPKVKAVIDSIMGHIEKYQNLNS</sequence>
<reference evidence="6" key="1">
    <citation type="submission" date="2021-11" db="EMBL/GenBank/DDBJ databases">
        <authorList>
            <person name="Rodrigo-Torres L."/>
            <person name="Arahal R. D."/>
            <person name="Lucena T."/>
        </authorList>
    </citation>
    <scope>NUCLEOTIDE SEQUENCE</scope>
    <source>
        <strain evidence="6">CECT 7928</strain>
    </source>
</reference>
<dbReference type="InterPro" id="IPR036390">
    <property type="entry name" value="WH_DNA-bd_sf"/>
</dbReference>
<feature type="domain" description="HTH lysR-type" evidence="5">
    <location>
        <begin position="1"/>
        <end position="56"/>
    </location>
</feature>
<comment type="caution">
    <text evidence="6">The sequence shown here is derived from an EMBL/GenBank/DDBJ whole genome shotgun (WGS) entry which is preliminary data.</text>
</comment>
<name>A0ABN8DY81_9VIBR</name>
<dbReference type="Gene3D" id="3.40.190.290">
    <property type="match status" value="1"/>
</dbReference>
<evidence type="ECO:0000313" key="6">
    <source>
        <dbReference type="EMBL" id="CAH0536558.1"/>
    </source>
</evidence>
<protein>
    <submittedName>
        <fullName evidence="6">HTH-type transcriptional regulator DsdC</fullName>
    </submittedName>
</protein>
<dbReference type="Pfam" id="PF03466">
    <property type="entry name" value="LysR_substrate"/>
    <property type="match status" value="1"/>
</dbReference>
<dbReference type="InterPro" id="IPR058163">
    <property type="entry name" value="LysR-type_TF_proteobact-type"/>
</dbReference>
<keyword evidence="7" id="KW-1185">Reference proteome</keyword>
<dbReference type="SUPFAM" id="SSF46785">
    <property type="entry name" value="Winged helix' DNA-binding domain"/>
    <property type="match status" value="1"/>
</dbReference>
<dbReference type="Gene3D" id="1.10.10.10">
    <property type="entry name" value="Winged helix-like DNA-binding domain superfamily/Winged helix DNA-binding domain"/>
    <property type="match status" value="1"/>
</dbReference>
<dbReference type="PROSITE" id="PS50931">
    <property type="entry name" value="HTH_LYSR"/>
    <property type="match status" value="1"/>
</dbReference>
<evidence type="ECO:0000313" key="7">
    <source>
        <dbReference type="Proteomes" id="UP000838748"/>
    </source>
</evidence>
<dbReference type="Proteomes" id="UP000838748">
    <property type="component" value="Unassembled WGS sequence"/>
</dbReference>
<dbReference type="CDD" id="cd08422">
    <property type="entry name" value="PBP2_CrgA_like"/>
    <property type="match status" value="1"/>
</dbReference>
<dbReference type="InterPro" id="IPR036388">
    <property type="entry name" value="WH-like_DNA-bd_sf"/>
</dbReference>
<evidence type="ECO:0000259" key="5">
    <source>
        <dbReference type="PROSITE" id="PS50931"/>
    </source>
</evidence>
<evidence type="ECO:0000256" key="3">
    <source>
        <dbReference type="ARBA" id="ARBA00023125"/>
    </source>
</evidence>
<keyword evidence="4" id="KW-0804">Transcription</keyword>
<proteinExistence type="inferred from homology"/>
<dbReference type="PANTHER" id="PTHR30537">
    <property type="entry name" value="HTH-TYPE TRANSCRIPTIONAL REGULATOR"/>
    <property type="match status" value="1"/>
</dbReference>
<keyword evidence="2" id="KW-0805">Transcription regulation</keyword>
<accession>A0ABN8DY81</accession>